<dbReference type="GO" id="GO:0003723">
    <property type="term" value="F:RNA binding"/>
    <property type="evidence" value="ECO:0007669"/>
    <property type="project" value="InterPro"/>
</dbReference>
<gene>
    <name evidence="1" type="ORF">TIFTF001_026214</name>
</gene>
<protein>
    <submittedName>
        <fullName evidence="1">Uncharacterized protein</fullName>
    </submittedName>
</protein>
<proteinExistence type="predicted"/>
<organism evidence="1 2">
    <name type="scientific">Ficus carica</name>
    <name type="common">Common fig</name>
    <dbReference type="NCBI Taxonomy" id="3494"/>
    <lineage>
        <taxon>Eukaryota</taxon>
        <taxon>Viridiplantae</taxon>
        <taxon>Streptophyta</taxon>
        <taxon>Embryophyta</taxon>
        <taxon>Tracheophyta</taxon>
        <taxon>Spermatophyta</taxon>
        <taxon>Magnoliopsida</taxon>
        <taxon>eudicotyledons</taxon>
        <taxon>Gunneridae</taxon>
        <taxon>Pentapetalae</taxon>
        <taxon>rosids</taxon>
        <taxon>fabids</taxon>
        <taxon>Rosales</taxon>
        <taxon>Moraceae</taxon>
        <taxon>Ficeae</taxon>
        <taxon>Ficus</taxon>
    </lineage>
</organism>
<accession>A0AA88DKV7</accession>
<dbReference type="Proteomes" id="UP001187192">
    <property type="component" value="Unassembled WGS sequence"/>
</dbReference>
<reference evidence="1" key="1">
    <citation type="submission" date="2023-07" db="EMBL/GenBank/DDBJ databases">
        <title>draft genome sequence of fig (Ficus carica).</title>
        <authorList>
            <person name="Takahashi T."/>
            <person name="Nishimura K."/>
        </authorList>
    </citation>
    <scope>NUCLEOTIDE SEQUENCE</scope>
</reference>
<dbReference type="AlphaFoldDB" id="A0AA88DKV7"/>
<name>A0AA88DKV7_FICCA</name>
<dbReference type="EMBL" id="BTGU01000068">
    <property type="protein sequence ID" value="GMN57104.1"/>
    <property type="molecule type" value="Genomic_DNA"/>
</dbReference>
<dbReference type="InterPro" id="IPR036612">
    <property type="entry name" value="KH_dom_type_1_sf"/>
</dbReference>
<evidence type="ECO:0000313" key="1">
    <source>
        <dbReference type="EMBL" id="GMN57104.1"/>
    </source>
</evidence>
<dbReference type="Gene3D" id="3.30.310.210">
    <property type="match status" value="1"/>
</dbReference>
<sequence length="166" mass="18254">MQRRKSGSIVNSLREETRTKITVFDSVPGSEERVIIICSSVLKVSWKQNADGEEYLRLHCAAQDALLKVHDRIVEEDLSGGVTFGNGNNFVTARLLVPNGDVIQRLRSETGASICVLSADHLPTCAMGTDKLVQRIKVAICEPSVKLLKNEVCLLNDVLYALGNLF</sequence>
<comment type="caution">
    <text evidence="1">The sequence shown here is derived from an EMBL/GenBank/DDBJ whole genome shotgun (WGS) entry which is preliminary data.</text>
</comment>
<dbReference type="SUPFAM" id="SSF54791">
    <property type="entry name" value="Eukaryotic type KH-domain (KH-domain type I)"/>
    <property type="match status" value="1"/>
</dbReference>
<dbReference type="PANTHER" id="PTHR10288">
    <property type="entry name" value="KH DOMAIN CONTAINING RNA BINDING PROTEIN"/>
    <property type="match status" value="1"/>
</dbReference>
<keyword evidence="2" id="KW-1185">Reference proteome</keyword>
<evidence type="ECO:0000313" key="2">
    <source>
        <dbReference type="Proteomes" id="UP001187192"/>
    </source>
</evidence>